<evidence type="ECO:0000256" key="4">
    <source>
        <dbReference type="ARBA" id="ARBA00016961"/>
    </source>
</evidence>
<keyword evidence="10" id="KW-1015">Disulfide bond</keyword>
<comment type="caution">
    <text evidence="19">The sequence shown here is derived from an EMBL/GenBank/DDBJ whole genome shotgun (WGS) entry which is preliminary data.</text>
</comment>
<dbReference type="GO" id="GO:0004148">
    <property type="term" value="F:dihydrolipoyl dehydrogenase (NADH) activity"/>
    <property type="evidence" value="ECO:0007669"/>
    <property type="project" value="UniProtKB-EC"/>
</dbReference>
<evidence type="ECO:0000256" key="13">
    <source>
        <dbReference type="PIRSR" id="PIRSR000350-2"/>
    </source>
</evidence>
<evidence type="ECO:0000259" key="17">
    <source>
        <dbReference type="Pfam" id="PF02852"/>
    </source>
</evidence>
<evidence type="ECO:0000313" key="19">
    <source>
        <dbReference type="EMBL" id="PDV96522.1"/>
    </source>
</evidence>
<dbReference type="RefSeq" id="WP_097655380.1">
    <property type="nucleotide sequence ID" value="NZ_LYXE01000191.1"/>
</dbReference>
<dbReference type="PANTHER" id="PTHR22912">
    <property type="entry name" value="DISULFIDE OXIDOREDUCTASE"/>
    <property type="match status" value="1"/>
</dbReference>
<evidence type="ECO:0000256" key="12">
    <source>
        <dbReference type="ARBA" id="ARBA00049187"/>
    </source>
</evidence>
<dbReference type="Pfam" id="PF07992">
    <property type="entry name" value="Pyr_redox_2"/>
    <property type="match status" value="1"/>
</dbReference>
<dbReference type="PROSITE" id="PS00076">
    <property type="entry name" value="PYRIDINE_REDOX_1"/>
    <property type="match status" value="1"/>
</dbReference>
<evidence type="ECO:0000256" key="16">
    <source>
        <dbReference type="RuleBase" id="RU003692"/>
    </source>
</evidence>
<dbReference type="InterPro" id="IPR036188">
    <property type="entry name" value="FAD/NAD-bd_sf"/>
</dbReference>
<evidence type="ECO:0000256" key="8">
    <source>
        <dbReference type="ARBA" id="ARBA00023002"/>
    </source>
</evidence>
<dbReference type="InterPro" id="IPR001100">
    <property type="entry name" value="Pyr_nuc-diS_OxRdtase"/>
</dbReference>
<name>A0A2H3KRS5_9CHLR</name>
<evidence type="ECO:0000256" key="5">
    <source>
        <dbReference type="ARBA" id="ARBA00022490"/>
    </source>
</evidence>
<feature type="binding site" evidence="14">
    <location>
        <position position="272"/>
    </location>
    <ligand>
        <name>NAD(+)</name>
        <dbReference type="ChEBI" id="CHEBI:57540"/>
    </ligand>
</feature>
<feature type="binding site" evidence="14">
    <location>
        <begin position="181"/>
        <end position="188"/>
    </location>
    <ligand>
        <name>NAD(+)</name>
        <dbReference type="ChEBI" id="CHEBI:57540"/>
    </ligand>
</feature>
<keyword evidence="11 16" id="KW-0676">Redox-active center</keyword>
<feature type="domain" description="FAD/NAD(P)-binding" evidence="18">
    <location>
        <begin position="6"/>
        <end position="328"/>
    </location>
</feature>
<gene>
    <name evidence="19" type="ORF">A9Q02_22695</name>
</gene>
<dbReference type="EMBL" id="LYXE01000191">
    <property type="protein sequence ID" value="PDV96522.1"/>
    <property type="molecule type" value="Genomic_DNA"/>
</dbReference>
<evidence type="ECO:0000313" key="20">
    <source>
        <dbReference type="Proteomes" id="UP000220922"/>
    </source>
</evidence>
<evidence type="ECO:0000256" key="9">
    <source>
        <dbReference type="ARBA" id="ARBA00023027"/>
    </source>
</evidence>
<dbReference type="InterPro" id="IPR016156">
    <property type="entry name" value="FAD/NAD-linked_Rdtase_dimer_sf"/>
</dbReference>
<dbReference type="PIRSF" id="PIRSF000350">
    <property type="entry name" value="Mercury_reductase_MerA"/>
    <property type="match status" value="1"/>
</dbReference>
<dbReference type="InterPro" id="IPR012999">
    <property type="entry name" value="Pyr_OxRdtase_I_AS"/>
</dbReference>
<dbReference type="Gene3D" id="3.50.50.60">
    <property type="entry name" value="FAD/NAD(P)-binding domain"/>
    <property type="match status" value="2"/>
</dbReference>
<dbReference type="EC" id="1.8.1.4" evidence="3 16"/>
<keyword evidence="20" id="KW-1185">Reference proteome</keyword>
<keyword evidence="5" id="KW-0963">Cytoplasm</keyword>
<evidence type="ECO:0000256" key="7">
    <source>
        <dbReference type="ARBA" id="ARBA00022827"/>
    </source>
</evidence>
<sequence>MSEAVYDVVIVGSGPGGYVAAVRAGQLGLRTAIVEAGPMGGVCLNVGCIPTKALLHSADLLDEVKEGKRFGVMVEGVSFDLAGAMKHKNAVVKASSDGVNFLMKKNKIEVVTGWATLTGRGQVHVKLNAGGERTLQAKHILVATGAQPRPFPGVPFDHTRVLSSTDALGLSAVPQSFMSIGAGAIGIEFASMYRAFGAEVTVVEALPRIVPNEDEEVSAELVKAFQRRGIKTMAGARVEGIDTSGEHVVVSVTGTDGKTTPITVEKLLVAIGILPNTKDIGLEAAGVTLDQRGFITTDGYMRAADGIYAVGDCVAATPWLAHKASAEGILAIEHLAGLHVTPIDYGKIAACTYCSPEIASVGLTEAKAKEQGYEVKVGKFPFSANGKARVLGQNRFGFIKIVADKQYDEILGVHMIGPRVTEMISEGGLALTHEATGESMLQTIHAHPTLYEAIGEAAHALVHGAAIHI</sequence>
<comment type="subcellular location">
    <subcellularLocation>
        <location evidence="1">Cytoplasm</location>
    </subcellularLocation>
</comment>
<dbReference type="InterPro" id="IPR023753">
    <property type="entry name" value="FAD/NAD-binding_dom"/>
</dbReference>
<dbReference type="SUPFAM" id="SSF51905">
    <property type="entry name" value="FAD/NAD(P)-binding domain"/>
    <property type="match status" value="1"/>
</dbReference>
<comment type="cofactor">
    <cofactor evidence="14 16">
        <name>FAD</name>
        <dbReference type="ChEBI" id="CHEBI:57692"/>
    </cofactor>
    <text evidence="14 16">Binds 1 FAD per subunit.</text>
</comment>
<keyword evidence="9 14" id="KW-0520">NAD</keyword>
<protein>
    <recommendedName>
        <fullName evidence="4 16">Dihydrolipoyl dehydrogenase</fullName>
        <ecNumber evidence="3 16">1.8.1.4</ecNumber>
    </recommendedName>
</protein>
<dbReference type="NCBIfam" id="TIGR01350">
    <property type="entry name" value="lipoamide_DH"/>
    <property type="match status" value="1"/>
</dbReference>
<feature type="domain" description="Pyridine nucleotide-disulphide oxidoreductase dimerisation" evidence="17">
    <location>
        <begin position="348"/>
        <end position="458"/>
    </location>
</feature>
<dbReference type="GO" id="GO:0005737">
    <property type="term" value="C:cytoplasm"/>
    <property type="evidence" value="ECO:0007669"/>
    <property type="project" value="UniProtKB-SubCell"/>
</dbReference>
<feature type="binding site" evidence="14">
    <location>
        <position position="312"/>
    </location>
    <ligand>
        <name>FAD</name>
        <dbReference type="ChEBI" id="CHEBI:57692"/>
    </ligand>
</feature>
<accession>A0A2H3KRS5</accession>
<evidence type="ECO:0000256" key="14">
    <source>
        <dbReference type="PIRSR" id="PIRSR000350-3"/>
    </source>
</evidence>
<evidence type="ECO:0000256" key="15">
    <source>
        <dbReference type="PIRSR" id="PIRSR000350-4"/>
    </source>
</evidence>
<feature type="binding site" evidence="14">
    <location>
        <position position="204"/>
    </location>
    <ligand>
        <name>NAD(+)</name>
        <dbReference type="ChEBI" id="CHEBI:57540"/>
    </ligand>
</feature>
<reference evidence="19 20" key="1">
    <citation type="submission" date="2016-05" db="EMBL/GenBank/DDBJ databases">
        <authorList>
            <person name="Lavstsen T."/>
            <person name="Jespersen J.S."/>
        </authorList>
    </citation>
    <scope>NUCLEOTIDE SEQUENCE [LARGE SCALE GENOMIC DNA]</scope>
    <source>
        <strain evidence="19 20">B7-9</strain>
    </source>
</reference>
<dbReference type="InterPro" id="IPR006258">
    <property type="entry name" value="Lipoamide_DH"/>
</dbReference>
<keyword evidence="14" id="KW-0547">Nucleotide-binding</keyword>
<evidence type="ECO:0000256" key="1">
    <source>
        <dbReference type="ARBA" id="ARBA00004496"/>
    </source>
</evidence>
<comment type="similarity">
    <text evidence="2 16">Belongs to the class-I pyridine nucleotide-disulfide oxidoreductase family.</text>
</comment>
<evidence type="ECO:0000256" key="10">
    <source>
        <dbReference type="ARBA" id="ARBA00023157"/>
    </source>
</evidence>
<feature type="active site" description="Proton acceptor" evidence="13">
    <location>
        <position position="447"/>
    </location>
</feature>
<dbReference type="InterPro" id="IPR004099">
    <property type="entry name" value="Pyr_nucl-diS_OxRdtase_dimer"/>
</dbReference>
<dbReference type="FunFam" id="3.30.390.30:FF:000001">
    <property type="entry name" value="Dihydrolipoyl dehydrogenase"/>
    <property type="match status" value="1"/>
</dbReference>
<comment type="miscellaneous">
    <text evidence="16">The active site is a redox-active disulfide bond.</text>
</comment>
<dbReference type="Pfam" id="PF02852">
    <property type="entry name" value="Pyr_redox_dim"/>
    <property type="match status" value="1"/>
</dbReference>
<dbReference type="SUPFAM" id="SSF55424">
    <property type="entry name" value="FAD/NAD-linked reductases, dimerisation (C-terminal) domain"/>
    <property type="match status" value="1"/>
</dbReference>
<dbReference type="PRINTS" id="PR00368">
    <property type="entry name" value="FADPNR"/>
</dbReference>
<keyword evidence="7 14" id="KW-0274">FAD</keyword>
<dbReference type="PRINTS" id="PR00411">
    <property type="entry name" value="PNDRDTASEI"/>
</dbReference>
<dbReference type="OrthoDB" id="9800167at2"/>
<keyword evidence="8 16" id="KW-0560">Oxidoreductase</keyword>
<evidence type="ECO:0000256" key="3">
    <source>
        <dbReference type="ARBA" id="ARBA00012608"/>
    </source>
</evidence>
<dbReference type="AlphaFoldDB" id="A0A2H3KRS5"/>
<dbReference type="InterPro" id="IPR050151">
    <property type="entry name" value="Class-I_Pyr_Nuc-Dis_Oxidored"/>
</dbReference>
<evidence type="ECO:0000256" key="2">
    <source>
        <dbReference type="ARBA" id="ARBA00007532"/>
    </source>
</evidence>
<evidence type="ECO:0000256" key="11">
    <source>
        <dbReference type="ARBA" id="ARBA00023284"/>
    </source>
</evidence>
<feature type="binding site" evidence="14">
    <location>
        <position position="52"/>
    </location>
    <ligand>
        <name>FAD</name>
        <dbReference type="ChEBI" id="CHEBI:57692"/>
    </ligand>
</feature>
<dbReference type="Gene3D" id="3.30.390.30">
    <property type="match status" value="1"/>
</dbReference>
<dbReference type="PANTHER" id="PTHR22912:SF217">
    <property type="entry name" value="DIHYDROLIPOYL DEHYDROGENASE"/>
    <property type="match status" value="1"/>
</dbReference>
<evidence type="ECO:0000256" key="6">
    <source>
        <dbReference type="ARBA" id="ARBA00022630"/>
    </source>
</evidence>
<evidence type="ECO:0000259" key="18">
    <source>
        <dbReference type="Pfam" id="PF07992"/>
    </source>
</evidence>
<organism evidence="19 20">
    <name type="scientific">Candidatus Chloroploca asiatica</name>
    <dbReference type="NCBI Taxonomy" id="1506545"/>
    <lineage>
        <taxon>Bacteria</taxon>
        <taxon>Bacillati</taxon>
        <taxon>Chloroflexota</taxon>
        <taxon>Chloroflexia</taxon>
        <taxon>Chloroflexales</taxon>
        <taxon>Chloroflexineae</taxon>
        <taxon>Oscillochloridaceae</taxon>
        <taxon>Candidatus Chloroploca</taxon>
    </lineage>
</organism>
<dbReference type="GO" id="GO:0050660">
    <property type="term" value="F:flavin adenine dinucleotide binding"/>
    <property type="evidence" value="ECO:0007669"/>
    <property type="project" value="InterPro"/>
</dbReference>
<dbReference type="GO" id="GO:0006103">
    <property type="term" value="P:2-oxoglutarate metabolic process"/>
    <property type="evidence" value="ECO:0007669"/>
    <property type="project" value="TreeGrafter"/>
</dbReference>
<feature type="disulfide bond" description="Redox-active" evidence="15">
    <location>
        <begin position="43"/>
        <end position="48"/>
    </location>
</feature>
<keyword evidence="6 16" id="KW-0285">Flavoprotein</keyword>
<comment type="catalytic activity">
    <reaction evidence="12 16">
        <text>N(6)-[(R)-dihydrolipoyl]-L-lysyl-[protein] + NAD(+) = N(6)-[(R)-lipoyl]-L-lysyl-[protein] + NADH + H(+)</text>
        <dbReference type="Rhea" id="RHEA:15045"/>
        <dbReference type="Rhea" id="RHEA-COMP:10474"/>
        <dbReference type="Rhea" id="RHEA-COMP:10475"/>
        <dbReference type="ChEBI" id="CHEBI:15378"/>
        <dbReference type="ChEBI" id="CHEBI:57540"/>
        <dbReference type="ChEBI" id="CHEBI:57945"/>
        <dbReference type="ChEBI" id="CHEBI:83099"/>
        <dbReference type="ChEBI" id="CHEBI:83100"/>
        <dbReference type="EC" id="1.8.1.4"/>
    </reaction>
</comment>
<dbReference type="Proteomes" id="UP000220922">
    <property type="component" value="Unassembled WGS sequence"/>
</dbReference>
<proteinExistence type="inferred from homology"/>